<reference evidence="5 6" key="1">
    <citation type="submission" date="2016-08" db="EMBL/GenBank/DDBJ databases">
        <title>A Parts List for Fungal Cellulosomes Revealed by Comparative Genomics.</title>
        <authorList>
            <consortium name="DOE Joint Genome Institute"/>
            <person name="Haitjema C.H."/>
            <person name="Gilmore S.P."/>
            <person name="Henske J.K."/>
            <person name="Solomon K.V."/>
            <person name="De Groot R."/>
            <person name="Kuo A."/>
            <person name="Mondo S.J."/>
            <person name="Salamov A.A."/>
            <person name="Labutti K."/>
            <person name="Zhao Z."/>
            <person name="Chiniquy J."/>
            <person name="Barry K."/>
            <person name="Brewer H.M."/>
            <person name="Purvine S.O."/>
            <person name="Wright A.T."/>
            <person name="Boxma B."/>
            <person name="Van Alen T."/>
            <person name="Hackstein J.H."/>
            <person name="Baker S.E."/>
            <person name="Grigoriev I.V."/>
            <person name="O'Malley M.A."/>
        </authorList>
    </citation>
    <scope>NUCLEOTIDE SEQUENCE [LARGE SCALE GENOMIC DNA]</scope>
    <source>
        <strain evidence="5 6">G1</strain>
    </source>
</reference>
<dbReference type="Proteomes" id="UP000193920">
    <property type="component" value="Unassembled WGS sequence"/>
</dbReference>
<dbReference type="GO" id="GO:0016787">
    <property type="term" value="F:hydrolase activity"/>
    <property type="evidence" value="ECO:0007669"/>
    <property type="project" value="UniProtKB-KW"/>
</dbReference>
<dbReference type="InterPro" id="IPR009034">
    <property type="entry name" value="Dockerin_dom_fun_sf"/>
</dbReference>
<dbReference type="Gene3D" id="3.90.1220.10">
    <property type="entry name" value="Cellulose docking domain, dockering"/>
    <property type="match status" value="2"/>
</dbReference>
<dbReference type="EMBL" id="MCOG01000062">
    <property type="protein sequence ID" value="ORY60339.1"/>
    <property type="molecule type" value="Genomic_DNA"/>
</dbReference>
<keyword evidence="1" id="KW-0732">Signal</keyword>
<protein>
    <recommendedName>
        <fullName evidence="4">CBM10 domain-containing protein</fullName>
    </recommendedName>
</protein>
<dbReference type="SUPFAM" id="SSF64571">
    <property type="entry name" value="Cellulose docking domain, dockering"/>
    <property type="match status" value="2"/>
</dbReference>
<dbReference type="PROSITE" id="PS51763">
    <property type="entry name" value="CBM10"/>
    <property type="match status" value="2"/>
</dbReference>
<evidence type="ECO:0000256" key="2">
    <source>
        <dbReference type="ARBA" id="ARBA00022737"/>
    </source>
</evidence>
<accession>A0A1Y2DMG1</accession>
<name>A0A1Y2DMG1_9FUNG</name>
<organism evidence="5 6">
    <name type="scientific">Neocallimastix californiae</name>
    <dbReference type="NCBI Taxonomy" id="1754190"/>
    <lineage>
        <taxon>Eukaryota</taxon>
        <taxon>Fungi</taxon>
        <taxon>Fungi incertae sedis</taxon>
        <taxon>Chytridiomycota</taxon>
        <taxon>Chytridiomycota incertae sedis</taxon>
        <taxon>Neocallimastigomycetes</taxon>
        <taxon>Neocallimastigales</taxon>
        <taxon>Neocallimastigaceae</taxon>
        <taxon>Neocallimastix</taxon>
    </lineage>
</organism>
<dbReference type="AlphaFoldDB" id="A0A1Y2DMG1"/>
<comment type="caution">
    <text evidence="5">The sequence shown here is derived from an EMBL/GenBank/DDBJ whole genome shotgun (WGS) entry which is preliminary data.</text>
</comment>
<keyword evidence="3" id="KW-0378">Hydrolase</keyword>
<evidence type="ECO:0000256" key="3">
    <source>
        <dbReference type="ARBA" id="ARBA00022801"/>
    </source>
</evidence>
<feature type="non-terminal residue" evidence="5">
    <location>
        <position position="1"/>
    </location>
</feature>
<sequence>CWASALGFNCCKTTKTVVFEDQDGSWGVEDDFWCGIVEDKEETCWSTKLGYPCCEVSNVIYSVDDNGSWGYEDDHWCGL</sequence>
<dbReference type="Pfam" id="PF02013">
    <property type="entry name" value="CBM_10"/>
    <property type="match status" value="2"/>
</dbReference>
<evidence type="ECO:0000313" key="5">
    <source>
        <dbReference type="EMBL" id="ORY60339.1"/>
    </source>
</evidence>
<evidence type="ECO:0000256" key="1">
    <source>
        <dbReference type="ARBA" id="ARBA00022729"/>
    </source>
</evidence>
<evidence type="ECO:0000313" key="6">
    <source>
        <dbReference type="Proteomes" id="UP000193920"/>
    </source>
</evidence>
<dbReference type="OrthoDB" id="2116659at2759"/>
<dbReference type="InterPro" id="IPR002883">
    <property type="entry name" value="CBM10/Dockerin_dom"/>
</dbReference>
<feature type="domain" description="CBM10" evidence="4">
    <location>
        <begin position="43"/>
        <end position="79"/>
    </location>
</feature>
<keyword evidence="2" id="KW-0677">Repeat</keyword>
<dbReference type="STRING" id="1754190.A0A1Y2DMG1"/>
<proteinExistence type="predicted"/>
<gene>
    <name evidence="5" type="ORF">LY90DRAFT_370991</name>
</gene>
<feature type="domain" description="CBM10" evidence="4">
    <location>
        <begin position="1"/>
        <end position="37"/>
    </location>
</feature>
<evidence type="ECO:0000259" key="4">
    <source>
        <dbReference type="PROSITE" id="PS51763"/>
    </source>
</evidence>
<feature type="non-terminal residue" evidence="5">
    <location>
        <position position="79"/>
    </location>
</feature>
<keyword evidence="6" id="KW-1185">Reference proteome</keyword>